<sequence length="287" mass="33076">MKNILLLTDFSTNAWNALYTAVKLYAAWDCKFYLLHTFEPKDWKMVPNEGDSKGFEINSPVEHDLEERMEETKNYLIKHNDNSNHSFEALLMAGSLVDTVRVLISRYDLELVVMGTHGKTDSKKVFAGNNALNVLRQVMNCNILLVPNSFDFQRLRTVVYPTEFKHFTPKYVLTPLIELLKKWQSELHIVYVAKDFKLTEEQKMNKVILKKRLKGLQVNFDQVNQSASVTDDILGETNFVGSDMIVITKYSHGLFESLIHEPILKKIGSKTNVPLLVMPDFETQWKG</sequence>
<dbReference type="Proteomes" id="UP000664807">
    <property type="component" value="Unassembled WGS sequence"/>
</dbReference>
<dbReference type="PANTHER" id="PTHR46268:SF6">
    <property type="entry name" value="UNIVERSAL STRESS PROTEIN UP12"/>
    <property type="match status" value="1"/>
</dbReference>
<keyword evidence="4" id="KW-1185">Reference proteome</keyword>
<evidence type="ECO:0000259" key="2">
    <source>
        <dbReference type="Pfam" id="PF00582"/>
    </source>
</evidence>
<evidence type="ECO:0000256" key="1">
    <source>
        <dbReference type="ARBA" id="ARBA00008791"/>
    </source>
</evidence>
<evidence type="ECO:0000313" key="3">
    <source>
        <dbReference type="EMBL" id="MBO0340318.1"/>
    </source>
</evidence>
<dbReference type="InterPro" id="IPR006016">
    <property type="entry name" value="UspA"/>
</dbReference>
<dbReference type="EMBL" id="JAFLNM010000001">
    <property type="protein sequence ID" value="MBO0340318.1"/>
    <property type="molecule type" value="Genomic_DNA"/>
</dbReference>
<dbReference type="SUPFAM" id="SSF52402">
    <property type="entry name" value="Adenine nucleotide alpha hydrolases-like"/>
    <property type="match status" value="2"/>
</dbReference>
<dbReference type="Pfam" id="PF00582">
    <property type="entry name" value="Usp"/>
    <property type="match status" value="1"/>
</dbReference>
<name>A0ABS3FAY7_9FLAO</name>
<evidence type="ECO:0000313" key="4">
    <source>
        <dbReference type="Proteomes" id="UP000664807"/>
    </source>
</evidence>
<accession>A0ABS3FAY7</accession>
<feature type="domain" description="UspA" evidence="2">
    <location>
        <begin position="1"/>
        <end position="147"/>
    </location>
</feature>
<dbReference type="CDD" id="cd00293">
    <property type="entry name" value="USP-like"/>
    <property type="match status" value="1"/>
</dbReference>
<dbReference type="Gene3D" id="3.40.50.12370">
    <property type="match status" value="1"/>
</dbReference>
<dbReference type="RefSeq" id="WP_207026031.1">
    <property type="nucleotide sequence ID" value="NZ_JAFLNM010000001.1"/>
</dbReference>
<organism evidence="3 4">
    <name type="scientific">Flagellimonas profundi</name>
    <dbReference type="NCBI Taxonomy" id="2915620"/>
    <lineage>
        <taxon>Bacteria</taxon>
        <taxon>Pseudomonadati</taxon>
        <taxon>Bacteroidota</taxon>
        <taxon>Flavobacteriia</taxon>
        <taxon>Flavobacteriales</taxon>
        <taxon>Flavobacteriaceae</taxon>
        <taxon>Flagellimonas</taxon>
    </lineage>
</organism>
<reference evidence="3 4" key="1">
    <citation type="submission" date="2021-03" db="EMBL/GenBank/DDBJ databases">
        <title>Muricauda lutimaris sp. nov. and Muricauda ruestringensis sp. nov, two marine members of the Flavobacteriaceae isolated from deep sea sediments of Western Pacific.</title>
        <authorList>
            <person name="Zhao S."/>
            <person name="Liu R."/>
        </authorList>
    </citation>
    <scope>NUCLEOTIDE SEQUENCE [LARGE SCALE GENOMIC DNA]</scope>
    <source>
        <strain evidence="3 4">BC31-3-A3</strain>
    </source>
</reference>
<comment type="similarity">
    <text evidence="1">Belongs to the universal stress protein A family.</text>
</comment>
<proteinExistence type="inferred from homology"/>
<comment type="caution">
    <text evidence="3">The sequence shown here is derived from an EMBL/GenBank/DDBJ whole genome shotgun (WGS) entry which is preliminary data.</text>
</comment>
<dbReference type="PANTHER" id="PTHR46268">
    <property type="entry name" value="STRESS RESPONSE PROTEIN NHAX"/>
    <property type="match status" value="1"/>
</dbReference>
<protein>
    <submittedName>
        <fullName evidence="3">Universal stress protein</fullName>
    </submittedName>
</protein>
<gene>
    <name evidence="3" type="ORF">J0654_01625</name>
</gene>